<dbReference type="GO" id="GO:0005737">
    <property type="term" value="C:cytoplasm"/>
    <property type="evidence" value="ECO:0007669"/>
    <property type="project" value="TreeGrafter"/>
</dbReference>
<organism evidence="2 3">
    <name type="scientific">Sphingomonas metalli</name>
    <dbReference type="NCBI Taxonomy" id="1779358"/>
    <lineage>
        <taxon>Bacteria</taxon>
        <taxon>Pseudomonadati</taxon>
        <taxon>Pseudomonadota</taxon>
        <taxon>Alphaproteobacteria</taxon>
        <taxon>Sphingomonadales</taxon>
        <taxon>Sphingomonadaceae</taxon>
        <taxon>Sphingomonas</taxon>
    </lineage>
</organism>
<dbReference type="GO" id="GO:0016791">
    <property type="term" value="F:phosphatase activity"/>
    <property type="evidence" value="ECO:0007669"/>
    <property type="project" value="TreeGrafter"/>
</dbReference>
<protein>
    <submittedName>
        <fullName evidence="2">Metallophosphoesterase</fullName>
    </submittedName>
</protein>
<dbReference type="PANTHER" id="PTHR42850:SF4">
    <property type="entry name" value="ZINC-DEPENDENT ENDOPOLYPHOSPHATASE"/>
    <property type="match status" value="1"/>
</dbReference>
<accession>A0A916SU55</accession>
<keyword evidence="3" id="KW-1185">Reference proteome</keyword>
<dbReference type="RefSeq" id="WP_188656750.1">
    <property type="nucleotide sequence ID" value="NZ_BMIH01000001.1"/>
</dbReference>
<evidence type="ECO:0000259" key="1">
    <source>
        <dbReference type="Pfam" id="PF00149"/>
    </source>
</evidence>
<reference evidence="2" key="1">
    <citation type="journal article" date="2014" name="Int. J. Syst. Evol. Microbiol.">
        <title>Complete genome sequence of Corynebacterium casei LMG S-19264T (=DSM 44701T), isolated from a smear-ripened cheese.</title>
        <authorList>
            <consortium name="US DOE Joint Genome Institute (JGI-PGF)"/>
            <person name="Walter F."/>
            <person name="Albersmeier A."/>
            <person name="Kalinowski J."/>
            <person name="Ruckert C."/>
        </authorList>
    </citation>
    <scope>NUCLEOTIDE SEQUENCE</scope>
    <source>
        <strain evidence="2">CGMCC 1.15330</strain>
    </source>
</reference>
<proteinExistence type="predicted"/>
<gene>
    <name evidence="2" type="ORF">GCM10011380_01890</name>
</gene>
<name>A0A916SU55_9SPHN</name>
<dbReference type="SUPFAM" id="SSF56300">
    <property type="entry name" value="Metallo-dependent phosphatases"/>
    <property type="match status" value="1"/>
</dbReference>
<dbReference type="Proteomes" id="UP000623067">
    <property type="component" value="Unassembled WGS sequence"/>
</dbReference>
<feature type="domain" description="Calcineurin-like phosphoesterase" evidence="1">
    <location>
        <begin position="23"/>
        <end position="212"/>
    </location>
</feature>
<evidence type="ECO:0000313" key="3">
    <source>
        <dbReference type="Proteomes" id="UP000623067"/>
    </source>
</evidence>
<reference evidence="2" key="2">
    <citation type="submission" date="2020-09" db="EMBL/GenBank/DDBJ databases">
        <authorList>
            <person name="Sun Q."/>
            <person name="Zhou Y."/>
        </authorList>
    </citation>
    <scope>NUCLEOTIDE SEQUENCE</scope>
    <source>
        <strain evidence="2">CGMCC 1.15330</strain>
    </source>
</reference>
<dbReference type="PANTHER" id="PTHR42850">
    <property type="entry name" value="METALLOPHOSPHOESTERASE"/>
    <property type="match status" value="1"/>
</dbReference>
<dbReference type="GO" id="GO:0008803">
    <property type="term" value="F:bis(5'-nucleosyl)-tetraphosphatase (symmetrical) activity"/>
    <property type="evidence" value="ECO:0007669"/>
    <property type="project" value="TreeGrafter"/>
</dbReference>
<dbReference type="InterPro" id="IPR004843">
    <property type="entry name" value="Calcineurin-like_PHP"/>
</dbReference>
<dbReference type="InterPro" id="IPR050126">
    <property type="entry name" value="Ap4A_hydrolase"/>
</dbReference>
<dbReference type="AlphaFoldDB" id="A0A916SU55"/>
<dbReference type="GO" id="GO:0110154">
    <property type="term" value="P:RNA decapping"/>
    <property type="evidence" value="ECO:0007669"/>
    <property type="project" value="TreeGrafter"/>
</dbReference>
<dbReference type="Gene3D" id="3.60.21.10">
    <property type="match status" value="1"/>
</dbReference>
<dbReference type="Pfam" id="PF00149">
    <property type="entry name" value="Metallophos"/>
    <property type="match status" value="1"/>
</dbReference>
<evidence type="ECO:0000313" key="2">
    <source>
        <dbReference type="EMBL" id="GGB16043.1"/>
    </source>
</evidence>
<comment type="caution">
    <text evidence="2">The sequence shown here is derived from an EMBL/GenBank/DDBJ whole genome shotgun (WGS) entry which is preliminary data.</text>
</comment>
<dbReference type="CDD" id="cd00144">
    <property type="entry name" value="MPP_PPP_family"/>
    <property type="match status" value="1"/>
</dbReference>
<dbReference type="EMBL" id="BMIH01000001">
    <property type="protein sequence ID" value="GGB16043.1"/>
    <property type="molecule type" value="Genomic_DNA"/>
</dbReference>
<sequence length="253" mass="27959">MLRKLLKASRRHDPRPSVPPGQRVYAIGDIHGCADELGRLLRLIHADDAARAPADTTLVFLGDLVDRGPASATVIDQLMTLGADGGRLHFIAGNHEEIFLGALDGDVKLLKLFTRAGGRETVLSYGMTPEDYNALDYPELQAEMIRLVPAAHRRFLEAFEDMVIIGDYAFVHAGVQPEVPLAEQRRSDLRWIREPFLSHARPLEKVIVHGHTIAETVQQTPARIGIDTGAYQSGRLTAIGLEGEDRWFIDTAD</sequence>
<dbReference type="InterPro" id="IPR029052">
    <property type="entry name" value="Metallo-depent_PP-like"/>
</dbReference>